<dbReference type="InterPro" id="IPR000195">
    <property type="entry name" value="Rab-GAP-TBC_dom"/>
</dbReference>
<dbReference type="SUPFAM" id="SSF47923">
    <property type="entry name" value="Ypt/Rab-GAP domain of gyp1p"/>
    <property type="match status" value="1"/>
</dbReference>
<evidence type="ECO:0000313" key="13">
    <source>
        <dbReference type="Proteomes" id="UP000215335"/>
    </source>
</evidence>
<sequence length="325" mass="38036">MIDERNFRSSYYEKVGFRSVEEKKSLEMLLRDRPFDKAKLKQFCLRFTVPVMYRNLLWKILLGVIPVYEESHTFVMAQRTAEFKDLRKALKDAKITDDTTKPHQMFLMMWLLRTRRAKIDISSQLETQLLSFDPFILRLVSHREYVMHFRAMSKMAESLWNISDADHEQDNLVDVYWILGGFLDQVQKFSTEVGRLQECTCSMLEREDKELYNHLINIESLQTLPFELWFHSCFAGTISDGSITKIWDKIAVGAYRILIFVAIVMLTTIRRCILRCDTLDKVLEAINNITEEISEVIVNKAIEGWQQSGSVMLTSQNPAPHTQNT</sequence>
<evidence type="ECO:0000313" key="12">
    <source>
        <dbReference type="EMBL" id="OXU27722.1"/>
    </source>
</evidence>
<dbReference type="InterPro" id="IPR035969">
    <property type="entry name" value="Rab-GAP_TBC_sf"/>
</dbReference>
<keyword evidence="6" id="KW-0963">Cytoplasm</keyword>
<comment type="subcellular location">
    <subcellularLocation>
        <location evidence="1">Cytoplasm</location>
        <location evidence="1">Cytosol</location>
    </subcellularLocation>
    <subcellularLocation>
        <location evidence="2">Cytoplasmic vesicle</location>
    </subcellularLocation>
    <subcellularLocation>
        <location evidence="3">Lysosome membrane</location>
    </subcellularLocation>
</comment>
<reference evidence="12 13" key="1">
    <citation type="journal article" date="2017" name="Curr. Biol.">
        <title>The Evolution of Venom by Co-option of Single-Copy Genes.</title>
        <authorList>
            <person name="Martinson E.O."/>
            <person name="Mrinalini"/>
            <person name="Kelkar Y.D."/>
            <person name="Chang C.H."/>
            <person name="Werren J.H."/>
        </authorList>
    </citation>
    <scope>NUCLEOTIDE SEQUENCE [LARGE SCALE GENOMIC DNA]</scope>
    <source>
        <strain evidence="12 13">Alberta</strain>
        <tissue evidence="12">Whole body</tissue>
    </source>
</reference>
<dbReference type="GO" id="GO:0005829">
    <property type="term" value="C:cytosol"/>
    <property type="evidence" value="ECO:0007669"/>
    <property type="project" value="UniProtKB-SubCell"/>
</dbReference>
<dbReference type="GO" id="GO:0005096">
    <property type="term" value="F:GTPase activator activity"/>
    <property type="evidence" value="ECO:0007669"/>
    <property type="project" value="UniProtKB-KW"/>
</dbReference>
<organism evidence="12 13">
    <name type="scientific">Trichomalopsis sarcophagae</name>
    <dbReference type="NCBI Taxonomy" id="543379"/>
    <lineage>
        <taxon>Eukaryota</taxon>
        <taxon>Metazoa</taxon>
        <taxon>Ecdysozoa</taxon>
        <taxon>Arthropoda</taxon>
        <taxon>Hexapoda</taxon>
        <taxon>Insecta</taxon>
        <taxon>Pterygota</taxon>
        <taxon>Neoptera</taxon>
        <taxon>Endopterygota</taxon>
        <taxon>Hymenoptera</taxon>
        <taxon>Apocrita</taxon>
        <taxon>Proctotrupomorpha</taxon>
        <taxon>Chalcidoidea</taxon>
        <taxon>Pteromalidae</taxon>
        <taxon>Pteromalinae</taxon>
        <taxon>Trichomalopsis</taxon>
    </lineage>
</organism>
<dbReference type="EMBL" id="NNAY01000552">
    <property type="protein sequence ID" value="OXU27722.1"/>
    <property type="molecule type" value="Genomic_DNA"/>
</dbReference>
<evidence type="ECO:0000256" key="10">
    <source>
        <dbReference type="ARBA" id="ARBA00046045"/>
    </source>
</evidence>
<evidence type="ECO:0000256" key="3">
    <source>
        <dbReference type="ARBA" id="ARBA00004656"/>
    </source>
</evidence>
<keyword evidence="13" id="KW-1185">Reference proteome</keyword>
<dbReference type="GO" id="GO:0031410">
    <property type="term" value="C:cytoplasmic vesicle"/>
    <property type="evidence" value="ECO:0007669"/>
    <property type="project" value="UniProtKB-SubCell"/>
</dbReference>
<dbReference type="GO" id="GO:0032007">
    <property type="term" value="P:negative regulation of TOR signaling"/>
    <property type="evidence" value="ECO:0007669"/>
    <property type="project" value="TreeGrafter"/>
</dbReference>
<evidence type="ECO:0000256" key="4">
    <source>
        <dbReference type="ARBA" id="ARBA00015455"/>
    </source>
</evidence>
<dbReference type="Gene3D" id="1.10.10.750">
    <property type="entry name" value="Ypt/Rab-GAP domain of gyp1p, domain 1"/>
    <property type="match status" value="1"/>
</dbReference>
<gene>
    <name evidence="12" type="ORF">TSAR_004639</name>
</gene>
<dbReference type="OrthoDB" id="18718at2759"/>
<dbReference type="Pfam" id="PF00566">
    <property type="entry name" value="RabGAP-TBC"/>
    <property type="match status" value="1"/>
</dbReference>
<dbReference type="InterPro" id="IPR039842">
    <property type="entry name" value="TBC1D7"/>
</dbReference>
<evidence type="ECO:0000256" key="5">
    <source>
        <dbReference type="ARBA" id="ARBA00022468"/>
    </source>
</evidence>
<proteinExistence type="predicted"/>
<evidence type="ECO:0000256" key="7">
    <source>
        <dbReference type="ARBA" id="ARBA00023136"/>
    </source>
</evidence>
<feature type="domain" description="Rab-GAP TBC" evidence="11">
    <location>
        <begin position="48"/>
        <end position="254"/>
    </location>
</feature>
<keyword evidence="5" id="KW-0343">GTPase activation</keyword>
<comment type="caution">
    <text evidence="12">The sequence shown here is derived from an EMBL/GenBank/DDBJ whole genome shotgun (WGS) entry which is preliminary data.</text>
</comment>
<dbReference type="GO" id="GO:0005765">
    <property type="term" value="C:lysosomal membrane"/>
    <property type="evidence" value="ECO:0007669"/>
    <property type="project" value="UniProtKB-SubCell"/>
</dbReference>
<dbReference type="PROSITE" id="PS50086">
    <property type="entry name" value="TBC_RABGAP"/>
    <property type="match status" value="1"/>
</dbReference>
<accession>A0A232FAS6</accession>
<evidence type="ECO:0000256" key="8">
    <source>
        <dbReference type="ARBA" id="ARBA00023228"/>
    </source>
</evidence>
<evidence type="ECO:0000256" key="9">
    <source>
        <dbReference type="ARBA" id="ARBA00023329"/>
    </source>
</evidence>
<name>A0A232FAS6_9HYME</name>
<dbReference type="PANTHER" id="PTHR13530">
    <property type="entry name" value="TBC1 DOMAIN FAMILY MEMBER 7"/>
    <property type="match status" value="1"/>
</dbReference>
<dbReference type="Gene3D" id="1.10.8.680">
    <property type="entry name" value="Ypt/Rab-GAP domain of gyp1p, domain 2"/>
    <property type="match status" value="1"/>
</dbReference>
<comment type="function">
    <text evidence="10">Non-catalytic component of the TSC-TBC complex, a multiprotein complex that acts as a negative regulator of the canonical mTORC1 complex, an evolutionarily conserved central nutrient sensor that stimulates anabolic reactions and macromolecule biosynthesis to promote cellular biomass generation and growth. The TSC-TBC complex acts as a GTPase-activating protein (GAP) for the small GTPase RHEB, a direct activator of the protein kinase activity of mTORC1. In absence of nutrients, the TSC-TBC complex inhibits mTORC1, thereby preventing phosphorylation of ribosomal protein S6 kinase (RPS6KB1 and RPS6KB2) and EIF4EBP1 (4E-BP1) by the mTORC1 signaling. The TSC-TBC complex is inactivated in response to nutrients, relieving inhibition of mTORC1.</text>
</comment>
<keyword evidence="9" id="KW-0968">Cytoplasmic vesicle</keyword>
<evidence type="ECO:0000259" key="11">
    <source>
        <dbReference type="PROSITE" id="PS50086"/>
    </source>
</evidence>
<protein>
    <recommendedName>
        <fullName evidence="4">TBC1 domain family member 7</fullName>
    </recommendedName>
</protein>
<evidence type="ECO:0000256" key="1">
    <source>
        <dbReference type="ARBA" id="ARBA00004514"/>
    </source>
</evidence>
<dbReference type="STRING" id="543379.A0A232FAS6"/>
<dbReference type="AlphaFoldDB" id="A0A232FAS6"/>
<keyword evidence="8" id="KW-0458">Lysosome</keyword>
<dbReference type="InterPro" id="IPR043039">
    <property type="entry name" value="TBC1D7_dom2"/>
</dbReference>
<dbReference type="Proteomes" id="UP000215335">
    <property type="component" value="Unassembled WGS sequence"/>
</dbReference>
<dbReference type="PANTHER" id="PTHR13530:SF3">
    <property type="entry name" value="TBC1 DOMAIN FAMILY MEMBER 7"/>
    <property type="match status" value="1"/>
</dbReference>
<dbReference type="Gene3D" id="1.10.472.80">
    <property type="entry name" value="Ypt/Rab-GAP domain of gyp1p, domain 3"/>
    <property type="match status" value="1"/>
</dbReference>
<evidence type="ECO:0000256" key="2">
    <source>
        <dbReference type="ARBA" id="ARBA00004541"/>
    </source>
</evidence>
<keyword evidence="7" id="KW-0472">Membrane</keyword>
<evidence type="ECO:0000256" key="6">
    <source>
        <dbReference type="ARBA" id="ARBA00022490"/>
    </source>
</evidence>